<reference evidence="2 3" key="1">
    <citation type="submission" date="2019-03" db="EMBL/GenBank/DDBJ databases">
        <title>Subsurface microbial communities from deep shales in Ohio and West Virginia, USA.</title>
        <authorList>
            <person name="Wrighton K."/>
        </authorList>
    </citation>
    <scope>NUCLEOTIDE SEQUENCE [LARGE SCALE GENOMIC DNA]</scope>
    <source>
        <strain evidence="2 3">MA284_T2</strain>
    </source>
</reference>
<dbReference type="Proteomes" id="UP000295064">
    <property type="component" value="Unassembled WGS sequence"/>
</dbReference>
<dbReference type="EMBL" id="SNWX01000001">
    <property type="protein sequence ID" value="TDO95191.1"/>
    <property type="molecule type" value="Genomic_DNA"/>
</dbReference>
<evidence type="ECO:0000313" key="2">
    <source>
        <dbReference type="EMBL" id="TDO95191.1"/>
    </source>
</evidence>
<proteinExistence type="predicted"/>
<protein>
    <submittedName>
        <fullName evidence="2">Ribbon-helix-helix protein</fullName>
    </submittedName>
</protein>
<sequence length="82" mass="9446">MSEKKERLQFYIDQDANEKLGIISEKLGVSKASLVREGVNKILKEKLPLEKDTAYELIGLIDQEFEDNNIAKNHDQYLYTTA</sequence>
<comment type="caution">
    <text evidence="2">The sequence shown here is derived from an EMBL/GenBank/DDBJ whole genome shotgun (WGS) entry which is preliminary data.</text>
</comment>
<dbReference type="InterPro" id="IPR038733">
    <property type="entry name" value="Predicted_DNA_bind_prot_RHH"/>
</dbReference>
<evidence type="ECO:0000259" key="1">
    <source>
        <dbReference type="Pfam" id="PF12651"/>
    </source>
</evidence>
<dbReference type="AlphaFoldDB" id="A0A4R6M1T8"/>
<evidence type="ECO:0000313" key="3">
    <source>
        <dbReference type="Proteomes" id="UP000295064"/>
    </source>
</evidence>
<feature type="domain" description="Predicted DNA-binding protein ribbon-helix-helix" evidence="1">
    <location>
        <begin position="4"/>
        <end position="45"/>
    </location>
</feature>
<name>A0A4R6M1T8_9FIRM</name>
<dbReference type="RefSeq" id="WP_166637927.1">
    <property type="nucleotide sequence ID" value="NZ_SNWX01000001.1"/>
</dbReference>
<dbReference type="Pfam" id="PF12651">
    <property type="entry name" value="RHH_3"/>
    <property type="match status" value="1"/>
</dbReference>
<accession>A0A4R6M1T8</accession>
<gene>
    <name evidence="2" type="ORF">DFR79_101192</name>
</gene>
<organism evidence="2 3">
    <name type="scientific">Halanaerobium saccharolyticum</name>
    <dbReference type="NCBI Taxonomy" id="43595"/>
    <lineage>
        <taxon>Bacteria</taxon>
        <taxon>Bacillati</taxon>
        <taxon>Bacillota</taxon>
        <taxon>Clostridia</taxon>
        <taxon>Halanaerobiales</taxon>
        <taxon>Halanaerobiaceae</taxon>
        <taxon>Halanaerobium</taxon>
    </lineage>
</organism>